<evidence type="ECO:0000313" key="4">
    <source>
        <dbReference type="Proteomes" id="UP000016033"/>
    </source>
</evidence>
<organism evidence="3 4">
    <name type="scientific">Microbacterium maritypicum MF109</name>
    <dbReference type="NCBI Taxonomy" id="1333857"/>
    <lineage>
        <taxon>Bacteria</taxon>
        <taxon>Bacillati</taxon>
        <taxon>Actinomycetota</taxon>
        <taxon>Actinomycetes</taxon>
        <taxon>Micrococcales</taxon>
        <taxon>Microbacteriaceae</taxon>
        <taxon>Microbacterium</taxon>
    </lineage>
</organism>
<comment type="caution">
    <text evidence="3">The sequence shown here is derived from an EMBL/GenBank/DDBJ whole genome shotgun (WGS) entry which is preliminary data.</text>
</comment>
<dbReference type="PANTHER" id="PTHR45527:SF1">
    <property type="entry name" value="FATTY ACID SYNTHASE"/>
    <property type="match status" value="1"/>
</dbReference>
<dbReference type="GO" id="GO:0044550">
    <property type="term" value="P:secondary metabolite biosynthetic process"/>
    <property type="evidence" value="ECO:0007669"/>
    <property type="project" value="TreeGrafter"/>
</dbReference>
<reference evidence="3 4" key="1">
    <citation type="journal article" date="2013" name="Genome Announc.">
        <title>Whole-genome sequences of five oyster-associated bacteria show potential for crude oil hydrocarbon degradation.</title>
        <authorList>
            <person name="Chauhan A."/>
            <person name="Green S."/>
            <person name="Pathak A."/>
            <person name="Thomas J."/>
            <person name="Venkatramanan R."/>
        </authorList>
    </citation>
    <scope>NUCLEOTIDE SEQUENCE [LARGE SCALE GENOMIC DNA]</scope>
    <source>
        <strain evidence="3 4">MF109</strain>
    </source>
</reference>
<dbReference type="CDD" id="cd05930">
    <property type="entry name" value="A_NRPS"/>
    <property type="match status" value="1"/>
</dbReference>
<sequence length="500" mass="53700">MFPVSAPAPPVVSPSAPSARRTILDMLSRWMCEQPLAVAARHAGRELTYGELDQLSGMLAADLRRRGVGRGDRIGIFVERGFEMVVAIVAALRLGAAYVPVDPRIATEVHMAHVVAVTGMRVVLTQARFADRMTSATGILVVPIERARTADADASSQGTVAPRAGDECVIIFTSGTTGTPNGVRVTHRNLENFLFGGPGALGMKPGTVVAQILNIAFDMAVWEILGALTHGATLHIRGRDFAEALRAADVVIATPSILTPHDPRRLGRFTAVAVAGERCPRALANRWAAVTDFYNSCGPTEITIVNTMHLCTPDEADPPIGRPIPGTTAYILDEGGAPVADGEVGEMWVGGAGVTAGYLGNPRLTRDRYRLDPFSDDGSLMFRTRDLARWNADGDLEHLGRTDDQVKIRGFRVEPDAVSALLEREDSVQHAAVLPTDDRTALVAFVTPEDADVEAALAHVREALPYYCVPEIVHLVPALPMTTRGKVDQTVLRSHAWRAA</sequence>
<proteinExistence type="predicted"/>
<dbReference type="PATRIC" id="fig|1333857.3.peg.15"/>
<dbReference type="Pfam" id="PF00501">
    <property type="entry name" value="AMP-binding"/>
    <property type="match status" value="1"/>
</dbReference>
<dbReference type="PANTHER" id="PTHR45527">
    <property type="entry name" value="NONRIBOSOMAL PEPTIDE SYNTHETASE"/>
    <property type="match status" value="1"/>
</dbReference>
<accession>T5L7A5</accession>
<dbReference type="Pfam" id="PF13193">
    <property type="entry name" value="AMP-binding_C"/>
    <property type="match status" value="1"/>
</dbReference>
<evidence type="ECO:0000313" key="3">
    <source>
        <dbReference type="EMBL" id="EQM87101.1"/>
    </source>
</evidence>
<dbReference type="AlphaFoldDB" id="T5L7A5"/>
<dbReference type="NCBIfam" id="TIGR01733">
    <property type="entry name" value="AA-adenyl-dom"/>
    <property type="match status" value="1"/>
</dbReference>
<feature type="domain" description="AMP-dependent synthetase/ligase" evidence="1">
    <location>
        <begin position="33"/>
        <end position="359"/>
    </location>
</feature>
<dbReference type="InterPro" id="IPR000873">
    <property type="entry name" value="AMP-dep_synth/lig_dom"/>
</dbReference>
<dbReference type="GO" id="GO:0005737">
    <property type="term" value="C:cytoplasm"/>
    <property type="evidence" value="ECO:0007669"/>
    <property type="project" value="TreeGrafter"/>
</dbReference>
<evidence type="ECO:0008006" key="5">
    <source>
        <dbReference type="Google" id="ProtNLM"/>
    </source>
</evidence>
<gene>
    <name evidence="3" type="ORF">L687_00075</name>
</gene>
<dbReference type="Proteomes" id="UP000016033">
    <property type="component" value="Unassembled WGS sequence"/>
</dbReference>
<dbReference type="InterPro" id="IPR010071">
    <property type="entry name" value="AA_adenyl_dom"/>
</dbReference>
<dbReference type="Gene3D" id="3.30.300.30">
    <property type="match status" value="1"/>
</dbReference>
<dbReference type="GO" id="GO:0031177">
    <property type="term" value="F:phosphopantetheine binding"/>
    <property type="evidence" value="ECO:0007669"/>
    <property type="project" value="TreeGrafter"/>
</dbReference>
<dbReference type="EMBL" id="ATAO01000001">
    <property type="protein sequence ID" value="EQM87101.1"/>
    <property type="molecule type" value="Genomic_DNA"/>
</dbReference>
<dbReference type="InterPro" id="IPR042099">
    <property type="entry name" value="ANL_N_sf"/>
</dbReference>
<dbReference type="GO" id="GO:0043041">
    <property type="term" value="P:amino acid activation for nonribosomal peptide biosynthetic process"/>
    <property type="evidence" value="ECO:0007669"/>
    <property type="project" value="TreeGrafter"/>
</dbReference>
<dbReference type="InterPro" id="IPR045851">
    <property type="entry name" value="AMP-bd_C_sf"/>
</dbReference>
<name>T5L7A5_MICMQ</name>
<dbReference type="InterPro" id="IPR025110">
    <property type="entry name" value="AMP-bd_C"/>
</dbReference>
<dbReference type="SUPFAM" id="SSF56801">
    <property type="entry name" value="Acetyl-CoA synthetase-like"/>
    <property type="match status" value="1"/>
</dbReference>
<feature type="domain" description="AMP-binding enzyme C-terminal" evidence="2">
    <location>
        <begin position="422"/>
        <end position="486"/>
    </location>
</feature>
<evidence type="ECO:0000259" key="1">
    <source>
        <dbReference type="Pfam" id="PF00501"/>
    </source>
</evidence>
<evidence type="ECO:0000259" key="2">
    <source>
        <dbReference type="Pfam" id="PF13193"/>
    </source>
</evidence>
<dbReference type="Gene3D" id="3.40.50.12780">
    <property type="entry name" value="N-terminal domain of ligase-like"/>
    <property type="match status" value="1"/>
</dbReference>
<protein>
    <recommendedName>
        <fullName evidence="5">AMP-dependent synthetase/ligase domain-containing protein</fullName>
    </recommendedName>
</protein>